<dbReference type="Pfam" id="PF04940">
    <property type="entry name" value="BLUF"/>
    <property type="match status" value="1"/>
</dbReference>
<dbReference type="InterPro" id="IPR007024">
    <property type="entry name" value="BLUF_domain"/>
</dbReference>
<proteinExistence type="predicted"/>
<name>A0A9X1JJQ4_9SPHN</name>
<dbReference type="RefSeq" id="WP_218403546.1">
    <property type="nucleotide sequence ID" value="NZ_JAGSPC010000001.1"/>
</dbReference>
<dbReference type="SMART" id="SM01034">
    <property type="entry name" value="BLUF"/>
    <property type="match status" value="1"/>
</dbReference>
<dbReference type="EMBL" id="JAGSPC010000001">
    <property type="protein sequence ID" value="MBV7258190.1"/>
    <property type="molecule type" value="Genomic_DNA"/>
</dbReference>
<comment type="caution">
    <text evidence="2">The sequence shown here is derived from an EMBL/GenBank/DDBJ whole genome shotgun (WGS) entry which is preliminary data.</text>
</comment>
<dbReference type="AlphaFoldDB" id="A0A9X1JJQ4"/>
<protein>
    <submittedName>
        <fullName evidence="2">BLUF domain-containing protein</fullName>
    </submittedName>
</protein>
<accession>A0A9X1JJQ4</accession>
<dbReference type="GO" id="GO:0071949">
    <property type="term" value="F:FAD binding"/>
    <property type="evidence" value="ECO:0007669"/>
    <property type="project" value="InterPro"/>
</dbReference>
<evidence type="ECO:0000313" key="3">
    <source>
        <dbReference type="Proteomes" id="UP001138681"/>
    </source>
</evidence>
<gene>
    <name evidence="2" type="ORF">KCG46_01225</name>
</gene>
<feature type="domain" description="BLUF" evidence="1">
    <location>
        <begin position="2"/>
        <end position="92"/>
    </location>
</feature>
<sequence>MLKQLIYASQPFGFDRAMLAGILLQARRNNPDKDITGALVCRADLYLQLIEGPVKNIDALFEEITADDRHTNVRIVFSGMVEDRLFPDWAMLDDQSPTLTWSGEDVAKGAVEAAKPAEARKIFEIIAAGAKGD</sequence>
<evidence type="ECO:0000313" key="2">
    <source>
        <dbReference type="EMBL" id="MBV7258190.1"/>
    </source>
</evidence>
<organism evidence="2 3">
    <name type="scientific">Erythrobacter crassostreae</name>
    <dbReference type="NCBI Taxonomy" id="2828328"/>
    <lineage>
        <taxon>Bacteria</taxon>
        <taxon>Pseudomonadati</taxon>
        <taxon>Pseudomonadota</taxon>
        <taxon>Alphaproteobacteria</taxon>
        <taxon>Sphingomonadales</taxon>
        <taxon>Erythrobacteraceae</taxon>
        <taxon>Erythrobacter/Porphyrobacter group</taxon>
        <taxon>Erythrobacter</taxon>
    </lineage>
</organism>
<dbReference type="PROSITE" id="PS50925">
    <property type="entry name" value="BLUF"/>
    <property type="match status" value="1"/>
</dbReference>
<dbReference type="GO" id="GO:0009882">
    <property type="term" value="F:blue light photoreceptor activity"/>
    <property type="evidence" value="ECO:0007669"/>
    <property type="project" value="InterPro"/>
</dbReference>
<dbReference type="Proteomes" id="UP001138681">
    <property type="component" value="Unassembled WGS sequence"/>
</dbReference>
<reference evidence="2" key="1">
    <citation type="submission" date="2021-04" db="EMBL/GenBank/DDBJ databases">
        <authorList>
            <person name="Pira H."/>
            <person name="Risdian C."/>
            <person name="Wink J."/>
        </authorList>
    </citation>
    <scope>NUCLEOTIDE SEQUENCE</scope>
    <source>
        <strain evidence="2">WH158</strain>
    </source>
</reference>
<keyword evidence="3" id="KW-1185">Reference proteome</keyword>
<evidence type="ECO:0000259" key="1">
    <source>
        <dbReference type="PROSITE" id="PS50925"/>
    </source>
</evidence>